<dbReference type="InterPro" id="IPR001810">
    <property type="entry name" value="F-box_dom"/>
</dbReference>
<evidence type="ECO:0000313" key="2">
    <source>
        <dbReference type="EMBL" id="KAF7295713.1"/>
    </source>
</evidence>
<protein>
    <submittedName>
        <fullName evidence="2">F-box domain-containing protein</fullName>
    </submittedName>
</protein>
<proteinExistence type="predicted"/>
<dbReference type="SUPFAM" id="SSF81383">
    <property type="entry name" value="F-box domain"/>
    <property type="match status" value="1"/>
</dbReference>
<dbReference type="Proteomes" id="UP000636479">
    <property type="component" value="Unassembled WGS sequence"/>
</dbReference>
<dbReference type="GeneID" id="59350198"/>
<dbReference type="AlphaFoldDB" id="A0A8H6VZ81"/>
<evidence type="ECO:0000313" key="3">
    <source>
        <dbReference type="Proteomes" id="UP000636479"/>
    </source>
</evidence>
<dbReference type="Gene3D" id="1.20.1280.50">
    <property type="match status" value="1"/>
</dbReference>
<comment type="caution">
    <text evidence="2">The sequence shown here is derived from an EMBL/GenBank/DDBJ whole genome shotgun (WGS) entry which is preliminary data.</text>
</comment>
<dbReference type="OrthoDB" id="2745718at2759"/>
<dbReference type="CDD" id="cd09917">
    <property type="entry name" value="F-box_SF"/>
    <property type="match status" value="1"/>
</dbReference>
<dbReference type="EMBL" id="JACAZF010000009">
    <property type="protein sequence ID" value="KAF7295713.1"/>
    <property type="molecule type" value="Genomic_DNA"/>
</dbReference>
<name>A0A8H6VZ81_9AGAR</name>
<feature type="domain" description="F-box" evidence="1">
    <location>
        <begin position="1"/>
        <end position="54"/>
    </location>
</feature>
<organism evidence="2 3">
    <name type="scientific">Mycena indigotica</name>
    <dbReference type="NCBI Taxonomy" id="2126181"/>
    <lineage>
        <taxon>Eukaryota</taxon>
        <taxon>Fungi</taxon>
        <taxon>Dikarya</taxon>
        <taxon>Basidiomycota</taxon>
        <taxon>Agaricomycotina</taxon>
        <taxon>Agaricomycetes</taxon>
        <taxon>Agaricomycetidae</taxon>
        <taxon>Agaricales</taxon>
        <taxon>Marasmiineae</taxon>
        <taxon>Mycenaceae</taxon>
        <taxon>Mycena</taxon>
    </lineage>
</organism>
<keyword evidence="3" id="KW-1185">Reference proteome</keyword>
<dbReference type="PROSITE" id="PS50181">
    <property type="entry name" value="FBOX"/>
    <property type="match status" value="1"/>
</dbReference>
<gene>
    <name evidence="2" type="ORF">MIND_01111700</name>
</gene>
<dbReference type="Pfam" id="PF12937">
    <property type="entry name" value="F-box-like"/>
    <property type="match status" value="1"/>
</dbReference>
<dbReference type="InterPro" id="IPR036047">
    <property type="entry name" value="F-box-like_dom_sf"/>
</dbReference>
<dbReference type="RefSeq" id="XP_037217076.1">
    <property type="nucleotide sequence ID" value="XM_037367682.1"/>
</dbReference>
<accession>A0A8H6VZ81</accession>
<evidence type="ECO:0000259" key="1">
    <source>
        <dbReference type="PROSITE" id="PS50181"/>
    </source>
</evidence>
<sequence length="577" mass="65707">MDRGGSLPPELLASVLGWADPRDVIASRMVCRFWSAVVKHSAELQYMIELWRDGLLRGDNGQSTSVECMNRLSTRRTAWHNLQWSAQLTVQMQSLRKCQTYELVDGLLALRDQQVDKLYILPLPSGPRPANQPYIRSTGITPFNFQNFTIDLGQDLLVILHRLTSLPDSSTSWALDVRQLSYPNRRHPRAALKTLPFSPVSPFEAPPNRPHITLQILDDVVAIWFMHTCRLSLVNWVKSTLMRSFAFHQDPLYSELIVLECFMLDPHSFLLICQNEPGLPHHNGGSIRLYQMSDDDQVVAHVAIFALPPVARLSGALPRHTQTMAGPFRKQHTPASPHLQSNDRRIISLVVWYRPLDEVPNAGSKFGIRLVIHIRTFTQVLAEPETERPLVVKAWDEWGPNQTRIFHASEMDGSWARHIHGEKMIFATADTTHLPLLYTGFCLLDFNPAYEDASHGVSELQIRVTTPDGYEKGHWDLSGRFHPSRVTRGITVGLFEHRLRSTLPYREIHNCIVPPEGDPQPEYDVLPVGYGINRRPRRLAAAPVPPPLRYSRPSVTGCRPRVVDCRLKYFIDCRLRS</sequence>
<reference evidence="2" key="1">
    <citation type="submission" date="2020-05" db="EMBL/GenBank/DDBJ databases">
        <title>Mycena genomes resolve the evolution of fungal bioluminescence.</title>
        <authorList>
            <person name="Tsai I.J."/>
        </authorList>
    </citation>
    <scope>NUCLEOTIDE SEQUENCE</scope>
    <source>
        <strain evidence="2">171206Taipei</strain>
    </source>
</reference>